<dbReference type="Gene3D" id="2.30.31.10">
    <property type="entry name" value="Transcriptional Coactivator Pc4, Chain A"/>
    <property type="match status" value="1"/>
</dbReference>
<dbReference type="Proteomes" id="UP000554482">
    <property type="component" value="Unassembled WGS sequence"/>
</dbReference>
<dbReference type="AlphaFoldDB" id="A0A7J6X1M0"/>
<evidence type="ECO:0000256" key="2">
    <source>
        <dbReference type="ARBA" id="ARBA00022946"/>
    </source>
</evidence>
<dbReference type="InterPro" id="IPR013742">
    <property type="entry name" value="Whirly"/>
</dbReference>
<comment type="caution">
    <text evidence="3">The sequence shown here is derived from an EMBL/GenBank/DDBJ whole genome shotgun (WGS) entry which is preliminary data.</text>
</comment>
<keyword evidence="2" id="KW-0809">Transit peptide</keyword>
<dbReference type="GO" id="GO:0006355">
    <property type="term" value="P:regulation of DNA-templated transcription"/>
    <property type="evidence" value="ECO:0007669"/>
    <property type="project" value="InterPro"/>
</dbReference>
<dbReference type="EMBL" id="JABWDY010008325">
    <property type="protein sequence ID" value="KAF5202292.1"/>
    <property type="molecule type" value="Genomic_DNA"/>
</dbReference>
<comment type="similarity">
    <text evidence="1">Belongs to the Whirly family.</text>
</comment>
<proteinExistence type="inferred from homology"/>
<keyword evidence="4" id="KW-1185">Reference proteome</keyword>
<dbReference type="OrthoDB" id="511009at2759"/>
<dbReference type="Pfam" id="PF08536">
    <property type="entry name" value="Whirly"/>
    <property type="match status" value="1"/>
</dbReference>
<keyword evidence="3" id="KW-0238">DNA-binding</keyword>
<reference evidence="3 4" key="1">
    <citation type="submission" date="2020-06" db="EMBL/GenBank/DDBJ databases">
        <title>Transcriptomic and genomic resources for Thalictrum thalictroides and T. hernandezii: Facilitating candidate gene discovery in an emerging model plant lineage.</title>
        <authorList>
            <person name="Arias T."/>
            <person name="Riano-Pachon D.M."/>
            <person name="Di Stilio V.S."/>
        </authorList>
    </citation>
    <scope>NUCLEOTIDE SEQUENCE [LARGE SCALE GENOMIC DNA]</scope>
    <source>
        <strain evidence="4">cv. WT478/WT964</strain>
        <tissue evidence="3">Leaves</tissue>
    </source>
</reference>
<evidence type="ECO:0000313" key="3">
    <source>
        <dbReference type="EMBL" id="KAF5202292.1"/>
    </source>
</evidence>
<organism evidence="3 4">
    <name type="scientific">Thalictrum thalictroides</name>
    <name type="common">Rue-anemone</name>
    <name type="synonym">Anemone thalictroides</name>
    <dbReference type="NCBI Taxonomy" id="46969"/>
    <lineage>
        <taxon>Eukaryota</taxon>
        <taxon>Viridiplantae</taxon>
        <taxon>Streptophyta</taxon>
        <taxon>Embryophyta</taxon>
        <taxon>Tracheophyta</taxon>
        <taxon>Spermatophyta</taxon>
        <taxon>Magnoliopsida</taxon>
        <taxon>Ranunculales</taxon>
        <taxon>Ranunculaceae</taxon>
        <taxon>Thalictroideae</taxon>
        <taxon>Thalictrum</taxon>
    </lineage>
</organism>
<evidence type="ECO:0000313" key="4">
    <source>
        <dbReference type="Proteomes" id="UP000554482"/>
    </source>
</evidence>
<evidence type="ECO:0000256" key="1">
    <source>
        <dbReference type="ARBA" id="ARBA00006061"/>
    </source>
</evidence>
<dbReference type="PANTHER" id="PTHR31745">
    <property type="entry name" value="SINGLE-STRANDED DNA-BINDING PROTEIN WHY2, MITOCHONDRIAL"/>
    <property type="match status" value="1"/>
</dbReference>
<dbReference type="GO" id="GO:0006952">
    <property type="term" value="P:defense response"/>
    <property type="evidence" value="ECO:0007669"/>
    <property type="project" value="InterPro"/>
</dbReference>
<protein>
    <submittedName>
        <fullName evidence="3">Single-stranded dna-binding protein</fullName>
    </submittedName>
</protein>
<dbReference type="PANTHER" id="PTHR31745:SF2">
    <property type="entry name" value="SINGLE-STRANDED DNA-BINDING PROTEIN WHY1, CHLOROPLASTIC"/>
    <property type="match status" value="1"/>
</dbReference>
<dbReference type="InterPro" id="IPR009044">
    <property type="entry name" value="ssDNA-bd_transcriptional_reg"/>
</dbReference>
<dbReference type="GO" id="GO:0003697">
    <property type="term" value="F:single-stranded DNA binding"/>
    <property type="evidence" value="ECO:0007669"/>
    <property type="project" value="InterPro"/>
</dbReference>
<name>A0A7J6X1M0_THATH</name>
<dbReference type="FunFam" id="2.30.31.10:FF:000002">
    <property type="entry name" value="Single-stranded DNA-binding protein WHY2, mitochondrial"/>
    <property type="match status" value="1"/>
</dbReference>
<accession>A0A7J6X1M0</accession>
<dbReference type="SUPFAM" id="SSF54447">
    <property type="entry name" value="ssDNA-binding transcriptional regulator domain"/>
    <property type="match status" value="1"/>
</dbReference>
<gene>
    <name evidence="3" type="ORF">FRX31_008122</name>
</gene>
<sequence length="314" mass="35411">MLYIKNSFHNLHSTTLNSLVAAAFYYLKASSILRKFMLSRKIFILQGNVHGYTARADSHNLHHHHQQSLNSSVFSTSNPSLHYLSSTKNNNKRRNLTVKCRHSEYIEPQQQRLNTNSSFIQQDSLGAFPSRVYVGYSIYKGKAALTIEPKAPEFSSLDSGVYKVSKEGIVLLQFAPAIGTRQYDWSRKQVFSLSISEIGTLMGLGGRDSCEFFHDPNKRKSDEGKVRKVLKAEPLPDGSGHFFNLSVQNKLMNVDESIYIPISKAEFTVTVSAFNYILPFLLGWHAFANSIKPEDSVHFNNANPRGGADVEWSR</sequence>